<dbReference type="EMBL" id="CP016174">
    <property type="protein sequence ID" value="ANN21715.1"/>
    <property type="molecule type" value="Genomic_DNA"/>
</dbReference>
<evidence type="ECO:0000313" key="2">
    <source>
        <dbReference type="EMBL" id="ANN21715.1"/>
    </source>
</evidence>
<reference evidence="2 3" key="1">
    <citation type="journal article" date="2015" name="Genome Announc.">
        <title>Draft Genome Sequence of Norvancomycin-Producing Strain Amycolatopsis orientalis CPCC200066.</title>
        <authorList>
            <person name="Lei X."/>
            <person name="Yuan F."/>
            <person name="Shi Y."/>
            <person name="Li X."/>
            <person name="Wang L."/>
            <person name="Hong B."/>
        </authorList>
    </citation>
    <scope>NUCLEOTIDE SEQUENCE [LARGE SCALE GENOMIC DNA]</scope>
    <source>
        <strain evidence="2 3">B-37</strain>
    </source>
</reference>
<feature type="domain" description="AB hydrolase-1" evidence="1">
    <location>
        <begin position="7"/>
        <end position="226"/>
    </location>
</feature>
<sequence length="237" mass="25681">MVELPTLVLVHSPLVGPSTWESAAECFRRKGYPVAVSSLDGVVDDGAPYYRGFAEAAARAVVANEGDRPAVLVGHSGAGALLPSIADAVGDSVHGAVFVDAILPHPGGSWFDTAPPQLRDHLAGLAHAGWLPPWNEWFPAEAFDTLLPDEDMRERFVAELPRLPVTYFEESAPVTHGWPAVRCAYVRLSEAYDRSADEAVRRGWWVHRENADHLAMLTQPDRVTDAVVQAVVAVADM</sequence>
<dbReference type="Gene3D" id="3.40.50.1820">
    <property type="entry name" value="alpha/beta hydrolase"/>
    <property type="match status" value="1"/>
</dbReference>
<dbReference type="KEGG" id="aori:SD37_11885"/>
<organism evidence="2 3">
    <name type="scientific">Amycolatopsis orientalis</name>
    <name type="common">Nocardia orientalis</name>
    <dbReference type="NCBI Taxonomy" id="31958"/>
    <lineage>
        <taxon>Bacteria</taxon>
        <taxon>Bacillati</taxon>
        <taxon>Actinomycetota</taxon>
        <taxon>Actinomycetes</taxon>
        <taxon>Pseudonocardiales</taxon>
        <taxon>Pseudonocardiaceae</taxon>
        <taxon>Amycolatopsis</taxon>
    </lineage>
</organism>
<name>A0A193CBN0_AMYOR</name>
<dbReference type="STRING" id="31958.SD37_11885"/>
<evidence type="ECO:0000259" key="1">
    <source>
        <dbReference type="Pfam" id="PF12697"/>
    </source>
</evidence>
<proteinExistence type="predicted"/>
<dbReference type="InterPro" id="IPR029058">
    <property type="entry name" value="AB_hydrolase_fold"/>
</dbReference>
<keyword evidence="3" id="KW-1185">Reference proteome</keyword>
<accession>A0A193CBN0</accession>
<dbReference type="InterPro" id="IPR000073">
    <property type="entry name" value="AB_hydrolase_1"/>
</dbReference>
<dbReference type="InterPro" id="IPR052897">
    <property type="entry name" value="Sec-Metab_Biosynth_Hydrolase"/>
</dbReference>
<dbReference type="Pfam" id="PF12697">
    <property type="entry name" value="Abhydrolase_6"/>
    <property type="match status" value="1"/>
</dbReference>
<dbReference type="Proteomes" id="UP000093695">
    <property type="component" value="Chromosome"/>
</dbReference>
<dbReference type="PANTHER" id="PTHR37017">
    <property type="entry name" value="AB HYDROLASE-1 DOMAIN-CONTAINING PROTEIN-RELATED"/>
    <property type="match status" value="1"/>
</dbReference>
<dbReference type="SUPFAM" id="SSF53474">
    <property type="entry name" value="alpha/beta-Hydrolases"/>
    <property type="match status" value="1"/>
</dbReference>
<dbReference type="GO" id="GO:0003824">
    <property type="term" value="F:catalytic activity"/>
    <property type="evidence" value="ECO:0007669"/>
    <property type="project" value="UniProtKB-ARBA"/>
</dbReference>
<evidence type="ECO:0000313" key="3">
    <source>
        <dbReference type="Proteomes" id="UP000093695"/>
    </source>
</evidence>
<dbReference type="PANTHER" id="PTHR37017:SF11">
    <property type="entry name" value="ESTERASE_LIPASE_THIOESTERASE DOMAIN-CONTAINING PROTEIN"/>
    <property type="match status" value="1"/>
</dbReference>
<gene>
    <name evidence="2" type="ORF">SD37_11885</name>
</gene>
<protein>
    <recommendedName>
        <fullName evidence="1">AB hydrolase-1 domain-containing protein</fullName>
    </recommendedName>
</protein>
<dbReference type="AlphaFoldDB" id="A0A193CBN0"/>